<evidence type="ECO:0000313" key="3">
    <source>
        <dbReference type="Proteomes" id="UP000596742"/>
    </source>
</evidence>
<dbReference type="OrthoDB" id="6113746at2759"/>
<comment type="caution">
    <text evidence="2">The sequence shown here is derived from an EMBL/GenBank/DDBJ whole genome shotgun (WGS) entry which is preliminary data.</text>
</comment>
<protein>
    <submittedName>
        <fullName evidence="2">Uncharacterized protein</fullName>
    </submittedName>
</protein>
<feature type="compositionally biased region" description="Basic and acidic residues" evidence="1">
    <location>
        <begin position="311"/>
        <end position="320"/>
    </location>
</feature>
<feature type="region of interest" description="Disordered" evidence="1">
    <location>
        <begin position="1"/>
        <end position="222"/>
    </location>
</feature>
<evidence type="ECO:0000256" key="1">
    <source>
        <dbReference type="SAM" id="MobiDB-lite"/>
    </source>
</evidence>
<feature type="compositionally biased region" description="Polar residues" evidence="1">
    <location>
        <begin position="322"/>
        <end position="343"/>
    </location>
</feature>
<reference evidence="2" key="1">
    <citation type="submission" date="2018-11" db="EMBL/GenBank/DDBJ databases">
        <authorList>
            <person name="Alioto T."/>
            <person name="Alioto T."/>
        </authorList>
    </citation>
    <scope>NUCLEOTIDE SEQUENCE</scope>
</reference>
<organism evidence="2 3">
    <name type="scientific">Mytilus galloprovincialis</name>
    <name type="common">Mediterranean mussel</name>
    <dbReference type="NCBI Taxonomy" id="29158"/>
    <lineage>
        <taxon>Eukaryota</taxon>
        <taxon>Metazoa</taxon>
        <taxon>Spiralia</taxon>
        <taxon>Lophotrochozoa</taxon>
        <taxon>Mollusca</taxon>
        <taxon>Bivalvia</taxon>
        <taxon>Autobranchia</taxon>
        <taxon>Pteriomorphia</taxon>
        <taxon>Mytilida</taxon>
        <taxon>Mytiloidea</taxon>
        <taxon>Mytilidae</taxon>
        <taxon>Mytilinae</taxon>
        <taxon>Mytilus</taxon>
    </lineage>
</organism>
<feature type="region of interest" description="Disordered" evidence="1">
    <location>
        <begin position="311"/>
        <end position="392"/>
    </location>
</feature>
<dbReference type="EMBL" id="UYJE01005731">
    <property type="protein sequence ID" value="VDI39783.1"/>
    <property type="molecule type" value="Genomic_DNA"/>
</dbReference>
<evidence type="ECO:0000313" key="2">
    <source>
        <dbReference type="EMBL" id="VDI39783.1"/>
    </source>
</evidence>
<gene>
    <name evidence="2" type="ORF">MGAL_10B087851</name>
</gene>
<feature type="compositionally biased region" description="Basic and acidic residues" evidence="1">
    <location>
        <begin position="72"/>
        <end position="88"/>
    </location>
</feature>
<name>A0A8B6ETP0_MYTGA</name>
<keyword evidence="3" id="KW-1185">Reference proteome</keyword>
<proteinExistence type="predicted"/>
<feature type="compositionally biased region" description="Polar residues" evidence="1">
    <location>
        <begin position="131"/>
        <end position="143"/>
    </location>
</feature>
<feature type="compositionally biased region" description="Low complexity" evidence="1">
    <location>
        <begin position="774"/>
        <end position="785"/>
    </location>
</feature>
<sequence>MASKVSSGQSEIYRSRMLPVVSSSAHSSLPRDGRKDAQKTRSGSVVTGRSKTQAHGFKPLFPPDANNFVSKIVDRNSQDFKDTKDPKPRIVTPVSSVARPSSYLKETHKEEKEEEKIEVPPKLPPRKRLPSQPSSTRTQSNLPVRTDRRTLPSPRVQEQTSNKSERTQYSVPSQSYRTQNHHLKSKENESSSLPVRTERRSSQITNKEKNLTSVRKENSYNLHSETALIQDTRISEQKRDAKPLTRTNVTQHDKIWVKDEPKHEPGTLVPPLQDITPETTEELWNNYDPLDALDSASDSSADTMIMMTTEEEQRNDEKIQKNQKTFENTKTSSTSELTPTRETINPIGMQNGGIGIQNGGTQYLKHSKDIDLSPKSSEEDDGYGTNSSTSTNFSSSLSLLANGDLEQKPLHGILKKTGQNMPNGINTSANSYVYNTSHNGQSNTTWAVKRRTKMTESQDNSLQEKLRQLAIIEEENTHEENQEDRLGTVRRNSDAGSFGYSSDNDSHWKCVVNSTQTRDNSRVTRRGRPSSEEEEKQEEVVQNDLKKFEGELYDKLTDMDLNYRNYYGFDNMQSDEKDSPKVLYFQEKMIKQQYGEDNYYKPSSYQSASNPVDYSRTQTLPTQSHARNMPELCQRAYSQDPRHIQNYGLTNGYESQNTSYRSLVSNSSGHFSSQDFIHASNDNISVHSGHSVPGNLYKTKYVSVDNINQNGKRTVFASSADIYNLFQSKENLATQLQRPASYRHSFHAVPVSVASGKSDPNDIFNERDEPRPRSSSTSVTSKNKSWNPFGSLFGKKRKSSTGGDSSKSTDKSSKSGNQTKAKVQTHHDVLIQNRQQMNETPEMLPRRQLAEEHGPVVAPVIKSSTLPRHMSSDKVFPDKPFKTIALFEESGTKLSTLV</sequence>
<feature type="compositionally biased region" description="Polar residues" evidence="1">
    <location>
        <begin position="156"/>
        <end position="178"/>
    </location>
</feature>
<feature type="compositionally biased region" description="Basic and acidic residues" evidence="1">
    <location>
        <begin position="105"/>
        <end position="119"/>
    </location>
</feature>
<feature type="compositionally biased region" description="Polar residues" evidence="1">
    <location>
        <begin position="40"/>
        <end position="53"/>
    </location>
</feature>
<dbReference type="AlphaFoldDB" id="A0A8B6ETP0"/>
<feature type="compositionally biased region" description="Polar residues" evidence="1">
    <location>
        <begin position="1"/>
        <end position="12"/>
    </location>
</feature>
<feature type="region of interest" description="Disordered" evidence="1">
    <location>
        <begin position="752"/>
        <end position="825"/>
    </location>
</feature>
<feature type="compositionally biased region" description="Basic and acidic residues" evidence="1">
    <location>
        <begin position="196"/>
        <end position="218"/>
    </location>
</feature>
<feature type="compositionally biased region" description="Basic and acidic residues" evidence="1">
    <location>
        <begin position="29"/>
        <end position="39"/>
    </location>
</feature>
<accession>A0A8B6ETP0</accession>
<dbReference type="Proteomes" id="UP000596742">
    <property type="component" value="Unassembled WGS sequence"/>
</dbReference>
<feature type="region of interest" description="Disordered" evidence="1">
    <location>
        <begin position="512"/>
        <end position="541"/>
    </location>
</feature>